<reference evidence="1" key="1">
    <citation type="journal article" date="2021" name="Proc. Natl. Acad. Sci. U.S.A.">
        <title>A Catalog of Tens of Thousands of Viruses from Human Metagenomes Reveals Hidden Associations with Chronic Diseases.</title>
        <authorList>
            <person name="Tisza M.J."/>
            <person name="Buck C.B."/>
        </authorList>
    </citation>
    <scope>NUCLEOTIDE SEQUENCE</scope>
    <source>
        <strain evidence="1">CtQJR51</strain>
    </source>
</reference>
<evidence type="ECO:0000313" key="1">
    <source>
        <dbReference type="EMBL" id="DAD76707.1"/>
    </source>
</evidence>
<dbReference type="EMBL" id="BK014807">
    <property type="protein sequence ID" value="DAD76726.1"/>
    <property type="molecule type" value="Genomic_DNA"/>
</dbReference>
<protein>
    <submittedName>
        <fullName evidence="1">Uncharacterized protein</fullName>
    </submittedName>
</protein>
<proteinExistence type="predicted"/>
<sequence>MTKAELKKIIADCCNDVIFTYLGKPSGITSEVHHYIPTFQVWHGEDLTKDYDNVDDVMNDPFYSGKSLNELADEGVEFWAI</sequence>
<dbReference type="EMBL" id="BK014807">
    <property type="protein sequence ID" value="DAD76707.1"/>
    <property type="molecule type" value="Genomic_DNA"/>
</dbReference>
<organism evidence="1">
    <name type="scientific">Siphoviridae sp. ctQJR51</name>
    <dbReference type="NCBI Taxonomy" id="2826327"/>
    <lineage>
        <taxon>Viruses</taxon>
        <taxon>Duplodnaviria</taxon>
        <taxon>Heunggongvirae</taxon>
        <taxon>Uroviricota</taxon>
        <taxon>Caudoviricetes</taxon>
    </lineage>
</organism>
<name>A0A8S5M3R4_9CAUD</name>
<accession>A0A8S5M3R4</accession>